<evidence type="ECO:0000256" key="1">
    <source>
        <dbReference type="SAM" id="MobiDB-lite"/>
    </source>
</evidence>
<evidence type="ECO:0008006" key="5">
    <source>
        <dbReference type="Google" id="ProtNLM"/>
    </source>
</evidence>
<gene>
    <name evidence="2" type="ORF">CAPTEDRAFT_200755</name>
</gene>
<dbReference type="InterPro" id="IPR036691">
    <property type="entry name" value="Endo/exonu/phosph_ase_sf"/>
</dbReference>
<evidence type="ECO:0000313" key="2">
    <source>
        <dbReference type="EMBL" id="ELT93849.1"/>
    </source>
</evidence>
<sequence length="321" mass="35946">MQASARSPSRQAAVHNVDSSESADRNESSSSDDWFTVPPRSLSSVVLRSVQAALKDDRCRQDVVISGSTSNNDEKFIKVLLKLIHFNTMPVSHKRIGKEGNRPRLLLLTFTSAPDAKAFMSSYDCARKNKSPHCLYIYLNARSLKHVTSSVNKLVELQNLVASNRTILVAITETWLNDSVFDGEVLPPYFFIHRKDRSVTNPDKRGGGVLLAVDERLPLKRRRDLEPPCEVLVCELSPKGAPRVAVLLCYRPPNTDLNAFNNLIEQCIFNIFHEFSVLCLLGDFNITNVNWSHPVLNGIGAITNFIQLMYSNALSQMLMAM</sequence>
<reference evidence="2 4" key="2">
    <citation type="journal article" date="2013" name="Nature">
        <title>Insights into bilaterian evolution from three spiralian genomes.</title>
        <authorList>
            <person name="Simakov O."/>
            <person name="Marletaz F."/>
            <person name="Cho S.J."/>
            <person name="Edsinger-Gonzales E."/>
            <person name="Havlak P."/>
            <person name="Hellsten U."/>
            <person name="Kuo D.H."/>
            <person name="Larsson T."/>
            <person name="Lv J."/>
            <person name="Arendt D."/>
            <person name="Savage R."/>
            <person name="Osoegawa K."/>
            <person name="de Jong P."/>
            <person name="Grimwood J."/>
            <person name="Chapman J.A."/>
            <person name="Shapiro H."/>
            <person name="Aerts A."/>
            <person name="Otillar R.P."/>
            <person name="Terry A.Y."/>
            <person name="Boore J.L."/>
            <person name="Grigoriev I.V."/>
            <person name="Lindberg D.R."/>
            <person name="Seaver E.C."/>
            <person name="Weisblat D.A."/>
            <person name="Putnam N.H."/>
            <person name="Rokhsar D.S."/>
        </authorList>
    </citation>
    <scope>NUCLEOTIDE SEQUENCE</scope>
    <source>
        <strain evidence="2 4">I ESC-2004</strain>
    </source>
</reference>
<dbReference type="Gene3D" id="3.60.10.10">
    <property type="entry name" value="Endonuclease/exonuclease/phosphatase"/>
    <property type="match status" value="1"/>
</dbReference>
<reference evidence="3" key="3">
    <citation type="submission" date="2015-06" db="UniProtKB">
        <authorList>
            <consortium name="EnsemblMetazoa"/>
        </authorList>
    </citation>
    <scope>IDENTIFICATION</scope>
</reference>
<dbReference type="EMBL" id="AMQN01012550">
    <property type="status" value="NOT_ANNOTATED_CDS"/>
    <property type="molecule type" value="Genomic_DNA"/>
</dbReference>
<keyword evidence="4" id="KW-1185">Reference proteome</keyword>
<dbReference type="EnsemblMetazoa" id="CapteT200755">
    <property type="protein sequence ID" value="CapteP200755"/>
    <property type="gene ID" value="CapteG200755"/>
</dbReference>
<evidence type="ECO:0000313" key="4">
    <source>
        <dbReference type="Proteomes" id="UP000014760"/>
    </source>
</evidence>
<reference evidence="4" key="1">
    <citation type="submission" date="2012-12" db="EMBL/GenBank/DDBJ databases">
        <authorList>
            <person name="Hellsten U."/>
            <person name="Grimwood J."/>
            <person name="Chapman J.A."/>
            <person name="Shapiro H."/>
            <person name="Aerts A."/>
            <person name="Otillar R.P."/>
            <person name="Terry A.Y."/>
            <person name="Boore J.L."/>
            <person name="Simakov O."/>
            <person name="Marletaz F."/>
            <person name="Cho S.-J."/>
            <person name="Edsinger-Gonzales E."/>
            <person name="Havlak P."/>
            <person name="Kuo D.-H."/>
            <person name="Larsson T."/>
            <person name="Lv J."/>
            <person name="Arendt D."/>
            <person name="Savage R."/>
            <person name="Osoegawa K."/>
            <person name="de Jong P."/>
            <person name="Lindberg D.R."/>
            <person name="Seaver E.C."/>
            <person name="Weisblat D.A."/>
            <person name="Putnam N.H."/>
            <person name="Grigoriev I.V."/>
            <person name="Rokhsar D.S."/>
        </authorList>
    </citation>
    <scope>NUCLEOTIDE SEQUENCE</scope>
    <source>
        <strain evidence="4">I ESC-2004</strain>
    </source>
</reference>
<dbReference type="Proteomes" id="UP000014760">
    <property type="component" value="Unassembled WGS sequence"/>
</dbReference>
<evidence type="ECO:0000313" key="3">
    <source>
        <dbReference type="EnsemblMetazoa" id="CapteP200755"/>
    </source>
</evidence>
<dbReference type="AlphaFoldDB" id="R7TJJ0"/>
<accession>R7TJJ0</accession>
<dbReference type="EMBL" id="KB309600">
    <property type="protein sequence ID" value="ELT93849.1"/>
    <property type="molecule type" value="Genomic_DNA"/>
</dbReference>
<name>R7TJJ0_CAPTE</name>
<dbReference type="PANTHER" id="PTHR33395:SF22">
    <property type="entry name" value="REVERSE TRANSCRIPTASE DOMAIN-CONTAINING PROTEIN"/>
    <property type="match status" value="1"/>
</dbReference>
<feature type="compositionally biased region" description="Low complexity" evidence="1">
    <location>
        <begin position="1"/>
        <end position="13"/>
    </location>
</feature>
<dbReference type="SUPFAM" id="SSF56219">
    <property type="entry name" value="DNase I-like"/>
    <property type="match status" value="1"/>
</dbReference>
<organism evidence="2">
    <name type="scientific">Capitella teleta</name>
    <name type="common">Polychaete worm</name>
    <dbReference type="NCBI Taxonomy" id="283909"/>
    <lineage>
        <taxon>Eukaryota</taxon>
        <taxon>Metazoa</taxon>
        <taxon>Spiralia</taxon>
        <taxon>Lophotrochozoa</taxon>
        <taxon>Annelida</taxon>
        <taxon>Polychaeta</taxon>
        <taxon>Sedentaria</taxon>
        <taxon>Scolecida</taxon>
        <taxon>Capitellidae</taxon>
        <taxon>Capitella</taxon>
    </lineage>
</organism>
<dbReference type="HOGENOM" id="CLU_043333_0_0_1"/>
<dbReference type="OrthoDB" id="5989495at2759"/>
<protein>
    <recommendedName>
        <fullName evidence="5">Endonuclease/exonuclease/phosphatase domain-containing protein</fullName>
    </recommendedName>
</protein>
<feature type="region of interest" description="Disordered" evidence="1">
    <location>
        <begin position="1"/>
        <end position="34"/>
    </location>
</feature>
<proteinExistence type="predicted"/>
<dbReference type="PANTHER" id="PTHR33395">
    <property type="entry name" value="TRANSCRIPTASE, PUTATIVE-RELATED-RELATED"/>
    <property type="match status" value="1"/>
</dbReference>